<name>A0A9P4GIA3_9PLEO</name>
<dbReference type="InterPro" id="IPR011333">
    <property type="entry name" value="SKP1/BTB/POZ_sf"/>
</dbReference>
<comment type="caution">
    <text evidence="2">The sequence shown here is derived from an EMBL/GenBank/DDBJ whole genome shotgun (WGS) entry which is preliminary data.</text>
</comment>
<dbReference type="Proteomes" id="UP000800039">
    <property type="component" value="Unassembled WGS sequence"/>
</dbReference>
<dbReference type="SUPFAM" id="SSF54695">
    <property type="entry name" value="POZ domain"/>
    <property type="match status" value="1"/>
</dbReference>
<organism evidence="2 3">
    <name type="scientific">Cucurbitaria berberidis CBS 394.84</name>
    <dbReference type="NCBI Taxonomy" id="1168544"/>
    <lineage>
        <taxon>Eukaryota</taxon>
        <taxon>Fungi</taxon>
        <taxon>Dikarya</taxon>
        <taxon>Ascomycota</taxon>
        <taxon>Pezizomycotina</taxon>
        <taxon>Dothideomycetes</taxon>
        <taxon>Pleosporomycetidae</taxon>
        <taxon>Pleosporales</taxon>
        <taxon>Pleosporineae</taxon>
        <taxon>Cucurbitariaceae</taxon>
        <taxon>Cucurbitaria</taxon>
    </lineage>
</organism>
<dbReference type="EMBL" id="ML976616">
    <property type="protein sequence ID" value="KAF1845926.1"/>
    <property type="molecule type" value="Genomic_DNA"/>
</dbReference>
<proteinExistence type="predicted"/>
<feature type="compositionally biased region" description="Basic residues" evidence="1">
    <location>
        <begin position="274"/>
        <end position="284"/>
    </location>
</feature>
<accession>A0A9P4GIA3</accession>
<evidence type="ECO:0000313" key="2">
    <source>
        <dbReference type="EMBL" id="KAF1845926.1"/>
    </source>
</evidence>
<feature type="compositionally biased region" description="Basic and acidic residues" evidence="1">
    <location>
        <begin position="264"/>
        <end position="273"/>
    </location>
</feature>
<evidence type="ECO:0000256" key="1">
    <source>
        <dbReference type="SAM" id="MobiDB-lite"/>
    </source>
</evidence>
<dbReference type="AlphaFoldDB" id="A0A9P4GIA3"/>
<evidence type="ECO:0000313" key="3">
    <source>
        <dbReference type="Proteomes" id="UP000800039"/>
    </source>
</evidence>
<reference evidence="2" key="1">
    <citation type="submission" date="2020-01" db="EMBL/GenBank/DDBJ databases">
        <authorList>
            <consortium name="DOE Joint Genome Institute"/>
            <person name="Haridas S."/>
            <person name="Albert R."/>
            <person name="Binder M."/>
            <person name="Bloem J."/>
            <person name="Labutti K."/>
            <person name="Salamov A."/>
            <person name="Andreopoulos B."/>
            <person name="Baker S.E."/>
            <person name="Barry K."/>
            <person name="Bills G."/>
            <person name="Bluhm B.H."/>
            <person name="Cannon C."/>
            <person name="Castanera R."/>
            <person name="Culley D.E."/>
            <person name="Daum C."/>
            <person name="Ezra D."/>
            <person name="Gonzalez J.B."/>
            <person name="Henrissat B."/>
            <person name="Kuo A."/>
            <person name="Liang C."/>
            <person name="Lipzen A."/>
            <person name="Lutzoni F."/>
            <person name="Magnuson J."/>
            <person name="Mondo S."/>
            <person name="Nolan M."/>
            <person name="Ohm R."/>
            <person name="Pangilinan J."/>
            <person name="Park H.-J."/>
            <person name="Ramirez L."/>
            <person name="Alfaro M."/>
            <person name="Sun H."/>
            <person name="Tritt A."/>
            <person name="Yoshinaga Y."/>
            <person name="Zwiers L.-H."/>
            <person name="Turgeon B.G."/>
            <person name="Goodwin S.B."/>
            <person name="Spatafora J.W."/>
            <person name="Crous P.W."/>
            <person name="Grigoriev I.V."/>
        </authorList>
    </citation>
    <scope>NUCLEOTIDE SEQUENCE</scope>
    <source>
        <strain evidence="2">CBS 394.84</strain>
    </source>
</reference>
<feature type="region of interest" description="Disordered" evidence="1">
    <location>
        <begin position="264"/>
        <end position="284"/>
    </location>
</feature>
<dbReference type="GeneID" id="63850699"/>
<keyword evidence="3" id="KW-1185">Reference proteome</keyword>
<gene>
    <name evidence="2" type="ORF">K460DRAFT_366768</name>
</gene>
<dbReference type="OrthoDB" id="3796796at2759"/>
<dbReference type="RefSeq" id="XP_040788489.1">
    <property type="nucleotide sequence ID" value="XM_040933448.1"/>
</dbReference>
<evidence type="ECO:0008006" key="4">
    <source>
        <dbReference type="Google" id="ProtNLM"/>
    </source>
</evidence>
<protein>
    <recommendedName>
        <fullName evidence="4">BTB domain-containing protein</fullName>
    </recommendedName>
</protein>
<sequence length="284" mass="32716">MSTGTAQDTPASSWRSQTNLLQLVFTNDYHKFPTPHVTRSEHAQQVMKSHIGCDLLLDSNGIVFPIHSAWALCGPAADWMVLSLFLGTPSKQFTIPFPAFSPIIVDRFVNFLYLGTYQRHIEGEISNIGHAQNKPDTPYNDATQKMKSVRFHLEMIKFAEFLEYPALIDTAYVKLIEQLLMRSRFDPKAMKDFVTWTFGSAKICIDKDGLLKHLIVTAAIAHEYKRWDKRVLNAFLDLIQDNLEFLGYLNNAKEKHKKILKETLEQKQTERQNRTNKKRAKVEE</sequence>